<accession>A0AA96LPE1</accession>
<organism evidence="6 7">
    <name type="scientific">Paenibacillus roseopurpureus</name>
    <dbReference type="NCBI Taxonomy" id="2918901"/>
    <lineage>
        <taxon>Bacteria</taxon>
        <taxon>Bacillati</taxon>
        <taxon>Bacillota</taxon>
        <taxon>Bacilli</taxon>
        <taxon>Bacillales</taxon>
        <taxon>Paenibacillaceae</taxon>
        <taxon>Paenibacillus</taxon>
    </lineage>
</organism>
<dbReference type="Gene3D" id="3.50.50.60">
    <property type="entry name" value="FAD/NAD(P)-binding domain"/>
    <property type="match status" value="1"/>
</dbReference>
<proteinExistence type="predicted"/>
<dbReference type="RefSeq" id="WP_314800923.1">
    <property type="nucleotide sequence ID" value="NZ_CP130319.1"/>
</dbReference>
<dbReference type="PANTHER" id="PTHR43498:SF1">
    <property type="entry name" value="COB--COM HETERODISULFIDE REDUCTASE IRON-SULFUR SUBUNIT A"/>
    <property type="match status" value="1"/>
</dbReference>
<dbReference type="Proteomes" id="UP001304650">
    <property type="component" value="Chromosome"/>
</dbReference>
<evidence type="ECO:0000313" key="7">
    <source>
        <dbReference type="Proteomes" id="UP001304650"/>
    </source>
</evidence>
<keyword evidence="7" id="KW-1185">Reference proteome</keyword>
<name>A0AA96LPE1_9BACL</name>
<evidence type="ECO:0000256" key="1">
    <source>
        <dbReference type="ARBA" id="ARBA00022485"/>
    </source>
</evidence>
<evidence type="ECO:0000256" key="4">
    <source>
        <dbReference type="ARBA" id="ARBA00023004"/>
    </source>
</evidence>
<dbReference type="InterPro" id="IPR039650">
    <property type="entry name" value="HdrA-like"/>
</dbReference>
<keyword evidence="3" id="KW-0560">Oxidoreductase</keyword>
<protein>
    <submittedName>
        <fullName evidence="6">FAD-dependent oxidoreductase</fullName>
    </submittedName>
</protein>
<keyword evidence="2" id="KW-0479">Metal-binding</keyword>
<keyword evidence="1" id="KW-0004">4Fe-4S</keyword>
<keyword evidence="4" id="KW-0408">Iron</keyword>
<dbReference type="InterPro" id="IPR036188">
    <property type="entry name" value="FAD/NAD-bd_sf"/>
</dbReference>
<evidence type="ECO:0000256" key="3">
    <source>
        <dbReference type="ARBA" id="ARBA00023002"/>
    </source>
</evidence>
<dbReference type="KEGG" id="proo:MJB10_01490"/>
<gene>
    <name evidence="6" type="ORF">MJB10_01490</name>
</gene>
<dbReference type="GO" id="GO:0016491">
    <property type="term" value="F:oxidoreductase activity"/>
    <property type="evidence" value="ECO:0007669"/>
    <property type="project" value="UniProtKB-KW"/>
</dbReference>
<dbReference type="GO" id="GO:0046872">
    <property type="term" value="F:metal ion binding"/>
    <property type="evidence" value="ECO:0007669"/>
    <property type="project" value="UniProtKB-KW"/>
</dbReference>
<dbReference type="GO" id="GO:0051539">
    <property type="term" value="F:4 iron, 4 sulfur cluster binding"/>
    <property type="evidence" value="ECO:0007669"/>
    <property type="project" value="UniProtKB-KW"/>
</dbReference>
<dbReference type="PRINTS" id="PR00411">
    <property type="entry name" value="PNDRDTASEI"/>
</dbReference>
<dbReference type="SUPFAM" id="SSF51905">
    <property type="entry name" value="FAD/NAD(P)-binding domain"/>
    <property type="match status" value="1"/>
</dbReference>
<evidence type="ECO:0000313" key="6">
    <source>
        <dbReference type="EMBL" id="WNR44851.1"/>
    </source>
</evidence>
<dbReference type="EMBL" id="CP130319">
    <property type="protein sequence ID" value="WNR44851.1"/>
    <property type="molecule type" value="Genomic_DNA"/>
</dbReference>
<reference evidence="6" key="1">
    <citation type="submission" date="2022-02" db="EMBL/GenBank/DDBJ databases">
        <title>Paenibacillus sp. MBLB1832 Whole Genome Shotgun Sequencing.</title>
        <authorList>
            <person name="Hwang C.Y."/>
            <person name="Cho E.-S."/>
            <person name="Seo M.-J."/>
        </authorList>
    </citation>
    <scope>NUCLEOTIDE SEQUENCE</scope>
    <source>
        <strain evidence="6">MBLB1832</strain>
    </source>
</reference>
<evidence type="ECO:0000256" key="2">
    <source>
        <dbReference type="ARBA" id="ARBA00022723"/>
    </source>
</evidence>
<dbReference type="AlphaFoldDB" id="A0AA96LPE1"/>
<sequence>MNKTIQADVVVTGGGPAGICAAIAAGRQGVKTILIERYGFLGGMSTAASVYPWMTFHTDSGEQAIKGIAQEIIDRLIVMNGSPGHQRCTVGFVHTVTPYSPEVFQVLAMDMLREAGVKIVLHSFVDRVQVEDGNITSVEITTKSGRYTIAGRVFVDTSGDGDVAYLSGAPTLKGREGDKRTQPMTMKFRMRGVDLSKVRQAMLDNPDNFYRKTPIGAMKEDGIPLTGVSGFYKEWKQSGVPINRDQVLFFTGPAPDEVLINCTRVQGLDGTDVEDLTQAEEEGRKQVLLMARFLQTSVPGFEQASISSVGAQIGIRETRRIDGLYALTMDDVVQGRKFDDAIARSGYPVDIHDPSGKGVTEAGVGGDGAYDIPYRCLVARDINNLLAAGRCISTTHEALATTRLTPSCMATGQAAGTAAALICISRVTPADVDVKELQRRLVAAGVVL</sequence>
<evidence type="ECO:0000256" key="5">
    <source>
        <dbReference type="ARBA" id="ARBA00023014"/>
    </source>
</evidence>
<dbReference type="Pfam" id="PF12831">
    <property type="entry name" value="FAD_oxidored"/>
    <property type="match status" value="1"/>
</dbReference>
<dbReference type="PANTHER" id="PTHR43498">
    <property type="entry name" value="FERREDOXIN:COB-COM HETERODISULFIDE REDUCTASE SUBUNIT A"/>
    <property type="match status" value="1"/>
</dbReference>
<keyword evidence="5" id="KW-0411">Iron-sulfur</keyword>